<evidence type="ECO:0000313" key="6">
    <source>
        <dbReference type="Proteomes" id="UP000626109"/>
    </source>
</evidence>
<comment type="caution">
    <text evidence="5">The sequence shown here is derived from an EMBL/GenBank/DDBJ whole genome shotgun (WGS) entry which is preliminary data.</text>
</comment>
<evidence type="ECO:0000259" key="4">
    <source>
        <dbReference type="PROSITE" id="PS50405"/>
    </source>
</evidence>
<name>A0A813LPX3_POLGL</name>
<evidence type="ECO:0000259" key="3">
    <source>
        <dbReference type="PROSITE" id="PS50404"/>
    </source>
</evidence>
<evidence type="ECO:0008006" key="7">
    <source>
        <dbReference type="Google" id="ProtNLM"/>
    </source>
</evidence>
<keyword evidence="2" id="KW-0812">Transmembrane</keyword>
<feature type="transmembrane region" description="Helical" evidence="2">
    <location>
        <begin position="52"/>
        <end position="74"/>
    </location>
</feature>
<dbReference type="InterPro" id="IPR036282">
    <property type="entry name" value="Glutathione-S-Trfase_C_sf"/>
</dbReference>
<keyword evidence="2" id="KW-1133">Transmembrane helix</keyword>
<sequence>HHFFSFFSVGTLLTTSWPRRFVEMKADPKDALRGAPSPGDKSAREAESIWKAMPFIIAYWVAGLAVIFSNAGILRKVPCPACLTAWHMACSSILVHLLHVLRPQLFITGDAKLGRDGPVAMARLFGSQQTRSPLVNWYCYEADIPLVMKDPQPSPHPFGQVPHMSDDGGVEIFESGAILLYLMDKYGGMNTPEERAKYTKWVVFANATLEEVCFGHKMSGAQIAAPGRTMDKLEVILSKSEYLVDNTFSVADVAVASYLNYVPVFFGAQNMSKRPHTAAYMKRCASRPAFVKAFGKGHAQSVMTKITG</sequence>
<dbReference type="Gene3D" id="1.20.1050.10">
    <property type="match status" value="1"/>
</dbReference>
<dbReference type="SFLD" id="SFLDS00019">
    <property type="entry name" value="Glutathione_Transferase_(cytos"/>
    <property type="match status" value="1"/>
</dbReference>
<dbReference type="PROSITE" id="PS50404">
    <property type="entry name" value="GST_NTER"/>
    <property type="match status" value="1"/>
</dbReference>
<dbReference type="InterPro" id="IPR004046">
    <property type="entry name" value="GST_C"/>
</dbReference>
<dbReference type="SUPFAM" id="SSF52833">
    <property type="entry name" value="Thioredoxin-like"/>
    <property type="match status" value="1"/>
</dbReference>
<evidence type="ECO:0000256" key="1">
    <source>
        <dbReference type="ARBA" id="ARBA00007409"/>
    </source>
</evidence>
<dbReference type="AlphaFoldDB" id="A0A813LPX3"/>
<dbReference type="InterPro" id="IPR036249">
    <property type="entry name" value="Thioredoxin-like_sf"/>
</dbReference>
<dbReference type="PROSITE" id="PS50405">
    <property type="entry name" value="GST_CTER"/>
    <property type="match status" value="1"/>
</dbReference>
<dbReference type="Proteomes" id="UP000626109">
    <property type="component" value="Unassembled WGS sequence"/>
</dbReference>
<evidence type="ECO:0000313" key="5">
    <source>
        <dbReference type="EMBL" id="CAE8735251.1"/>
    </source>
</evidence>
<dbReference type="PANTHER" id="PTHR44051">
    <property type="entry name" value="GLUTATHIONE S-TRANSFERASE-RELATED"/>
    <property type="match status" value="1"/>
</dbReference>
<dbReference type="InterPro" id="IPR040079">
    <property type="entry name" value="Glutathione_S-Trfase"/>
</dbReference>
<dbReference type="PANTHER" id="PTHR44051:SF8">
    <property type="entry name" value="GLUTATHIONE S-TRANSFERASE GSTA"/>
    <property type="match status" value="1"/>
</dbReference>
<feature type="non-terminal residue" evidence="5">
    <location>
        <position position="308"/>
    </location>
</feature>
<feature type="domain" description="GST C-terminal" evidence="4">
    <location>
        <begin position="191"/>
        <end position="306"/>
    </location>
</feature>
<dbReference type="InterPro" id="IPR004045">
    <property type="entry name" value="Glutathione_S-Trfase_N"/>
</dbReference>
<reference evidence="5" key="1">
    <citation type="submission" date="2021-02" db="EMBL/GenBank/DDBJ databases">
        <authorList>
            <person name="Dougan E. K."/>
            <person name="Rhodes N."/>
            <person name="Thang M."/>
            <person name="Chan C."/>
        </authorList>
    </citation>
    <scope>NUCLEOTIDE SEQUENCE</scope>
</reference>
<evidence type="ECO:0000256" key="2">
    <source>
        <dbReference type="SAM" id="Phobius"/>
    </source>
</evidence>
<proteinExistence type="inferred from homology"/>
<dbReference type="EMBL" id="CAJNNW010036527">
    <property type="protein sequence ID" value="CAE8735251.1"/>
    <property type="molecule type" value="Genomic_DNA"/>
</dbReference>
<dbReference type="Pfam" id="PF00043">
    <property type="entry name" value="GST_C"/>
    <property type="match status" value="1"/>
</dbReference>
<comment type="similarity">
    <text evidence="1">Belongs to the GST superfamily.</text>
</comment>
<dbReference type="SUPFAM" id="SSF47616">
    <property type="entry name" value="GST C-terminal domain-like"/>
    <property type="match status" value="1"/>
</dbReference>
<keyword evidence="2" id="KW-0472">Membrane</keyword>
<dbReference type="InterPro" id="IPR010987">
    <property type="entry name" value="Glutathione-S-Trfase_C-like"/>
</dbReference>
<dbReference type="Gene3D" id="3.40.30.10">
    <property type="entry name" value="Glutaredoxin"/>
    <property type="match status" value="1"/>
</dbReference>
<protein>
    <recommendedName>
        <fullName evidence="7">Glutathione transferase</fullName>
    </recommendedName>
</protein>
<feature type="domain" description="GST N-terminal" evidence="3">
    <location>
        <begin position="103"/>
        <end position="190"/>
    </location>
</feature>
<accession>A0A813LPX3</accession>
<organism evidence="5 6">
    <name type="scientific">Polarella glacialis</name>
    <name type="common">Dinoflagellate</name>
    <dbReference type="NCBI Taxonomy" id="89957"/>
    <lineage>
        <taxon>Eukaryota</taxon>
        <taxon>Sar</taxon>
        <taxon>Alveolata</taxon>
        <taxon>Dinophyceae</taxon>
        <taxon>Suessiales</taxon>
        <taxon>Suessiaceae</taxon>
        <taxon>Polarella</taxon>
    </lineage>
</organism>
<gene>
    <name evidence="5" type="ORF">PGLA2088_LOCUS47738</name>
</gene>